<proteinExistence type="inferred from homology"/>
<dbReference type="AlphaFoldDB" id="V8QRP1"/>
<dbReference type="NCBIfam" id="NF001325">
    <property type="entry name" value="PRK00259.1-3"/>
    <property type="match status" value="1"/>
</dbReference>
<feature type="transmembrane region" description="Helical" evidence="5">
    <location>
        <begin position="82"/>
        <end position="102"/>
    </location>
</feature>
<dbReference type="PATRIC" id="fig|1424334.3.peg.2544"/>
<comment type="caution">
    <text evidence="6">The sequence shown here is derived from an EMBL/GenBank/DDBJ whole genome shotgun (WGS) entry which is preliminary data.</text>
</comment>
<dbReference type="HOGENOM" id="CLU_089554_2_0_4"/>
<keyword evidence="2 5" id="KW-0812">Transmembrane</keyword>
<evidence type="ECO:0000256" key="4">
    <source>
        <dbReference type="ARBA" id="ARBA00023136"/>
    </source>
</evidence>
<dbReference type="GO" id="GO:0005886">
    <property type="term" value="C:plasma membrane"/>
    <property type="evidence" value="ECO:0007669"/>
    <property type="project" value="UniProtKB-SubCell"/>
</dbReference>
<comment type="function">
    <text evidence="5">Plays a role in cell envelope biogenesis, maintenance of cell envelope integrity and membrane homeostasis.</text>
</comment>
<evidence type="ECO:0000313" key="7">
    <source>
        <dbReference type="Proteomes" id="UP000018733"/>
    </source>
</evidence>
<sequence length="197" mass="22425">MKKLLFDFFPLVLFFVAFKVADIFIATWVAIICSVLQILWLKLRGRPIEATNWMNVIIIVIFGGATIYFHSETFVKWKPTVLYWMFAFILLGSRLLFNKNVLRKMLATQMSLPDRIWDRLSDTWAGFFLFAGALNLVVAFSGYFTLDQWAAFKAFGMTILLVIFAIGQSVWLGRHMQELPASAGSASVPPVPEKAND</sequence>
<reference evidence="6 7" key="1">
    <citation type="journal article" date="2014" name="Genome Announc.">
        <title>Draft Genome Sequence of Advenella kashmirensis Strain W13003, a Polycyclic Aromatic Hydrocarbon-Degrading Bacterium.</title>
        <authorList>
            <person name="Wang X."/>
            <person name="Jin D."/>
            <person name="Zhou L."/>
            <person name="Wu L."/>
            <person name="An W."/>
            <person name="Zhao L."/>
        </authorList>
    </citation>
    <scope>NUCLEOTIDE SEQUENCE [LARGE SCALE GENOMIC DNA]</scope>
    <source>
        <strain evidence="6 7">W13003</strain>
    </source>
</reference>
<dbReference type="Pfam" id="PF04279">
    <property type="entry name" value="IspA"/>
    <property type="match status" value="1"/>
</dbReference>
<keyword evidence="4 5" id="KW-0472">Membrane</keyword>
<evidence type="ECO:0000313" key="6">
    <source>
        <dbReference type="EMBL" id="ETF01649.1"/>
    </source>
</evidence>
<dbReference type="HAMAP" id="MF_00189">
    <property type="entry name" value="YciB"/>
    <property type="match status" value="1"/>
</dbReference>
<dbReference type="Proteomes" id="UP000018733">
    <property type="component" value="Unassembled WGS sequence"/>
</dbReference>
<feature type="transmembrane region" description="Helical" evidence="5">
    <location>
        <begin position="12"/>
        <end position="41"/>
    </location>
</feature>
<keyword evidence="5" id="KW-0997">Cell inner membrane</keyword>
<keyword evidence="3 5" id="KW-1133">Transmembrane helix</keyword>
<feature type="transmembrane region" description="Helical" evidence="5">
    <location>
        <begin position="123"/>
        <end position="144"/>
    </location>
</feature>
<keyword evidence="1 5" id="KW-1003">Cell membrane</keyword>
<comment type="subcellular location">
    <subcellularLocation>
        <location evidence="5">Cell inner membrane</location>
        <topology evidence="5">Multi-pass membrane protein</topology>
    </subcellularLocation>
</comment>
<dbReference type="RefSeq" id="WP_024005496.1">
    <property type="nucleotide sequence ID" value="NZ_KI650980.1"/>
</dbReference>
<evidence type="ECO:0000256" key="5">
    <source>
        <dbReference type="HAMAP-Rule" id="MF_00189"/>
    </source>
</evidence>
<accession>V8QRP1</accession>
<dbReference type="OrthoDB" id="9788219at2"/>
<dbReference type="InterPro" id="IPR006008">
    <property type="entry name" value="YciB"/>
</dbReference>
<dbReference type="PANTHER" id="PTHR36917">
    <property type="entry name" value="INTRACELLULAR SEPTATION PROTEIN A-RELATED"/>
    <property type="match status" value="1"/>
</dbReference>
<keyword evidence="7" id="KW-1185">Reference proteome</keyword>
<dbReference type="EMBL" id="AYXT01000010">
    <property type="protein sequence ID" value="ETF01649.1"/>
    <property type="molecule type" value="Genomic_DNA"/>
</dbReference>
<comment type="similarity">
    <text evidence="5">Belongs to the YciB family.</text>
</comment>
<dbReference type="STRING" id="1424334.W822_12680"/>
<name>V8QRP1_9BURK</name>
<evidence type="ECO:0000256" key="3">
    <source>
        <dbReference type="ARBA" id="ARBA00022989"/>
    </source>
</evidence>
<feature type="transmembrane region" description="Helical" evidence="5">
    <location>
        <begin position="150"/>
        <end position="172"/>
    </location>
</feature>
<protein>
    <recommendedName>
        <fullName evidence="5">Inner membrane-spanning protein YciB</fullName>
    </recommendedName>
</protein>
<gene>
    <name evidence="5" type="primary">yciB</name>
    <name evidence="6" type="ORF">W822_12680</name>
</gene>
<evidence type="ECO:0000256" key="2">
    <source>
        <dbReference type="ARBA" id="ARBA00022692"/>
    </source>
</evidence>
<dbReference type="PANTHER" id="PTHR36917:SF1">
    <property type="entry name" value="INNER MEMBRANE-SPANNING PROTEIN YCIB"/>
    <property type="match status" value="1"/>
</dbReference>
<dbReference type="eggNOG" id="COG2917">
    <property type="taxonomic scope" value="Bacteria"/>
</dbReference>
<feature type="transmembrane region" description="Helical" evidence="5">
    <location>
        <begin position="53"/>
        <end position="70"/>
    </location>
</feature>
<organism evidence="6 7">
    <name type="scientific">Advenella kashmirensis W13003</name>
    <dbReference type="NCBI Taxonomy" id="1424334"/>
    <lineage>
        <taxon>Bacteria</taxon>
        <taxon>Pseudomonadati</taxon>
        <taxon>Pseudomonadota</taxon>
        <taxon>Betaproteobacteria</taxon>
        <taxon>Burkholderiales</taxon>
        <taxon>Alcaligenaceae</taxon>
    </lineage>
</organism>
<evidence type="ECO:0000256" key="1">
    <source>
        <dbReference type="ARBA" id="ARBA00022475"/>
    </source>
</evidence>